<name>A0ABP8KD61_9MICO</name>
<dbReference type="InterPro" id="IPR000943">
    <property type="entry name" value="RNA_pol_sigma70"/>
</dbReference>
<keyword evidence="5" id="KW-0238">DNA-binding</keyword>
<dbReference type="PANTHER" id="PTHR30385:SF4">
    <property type="entry name" value="RNA POLYMERASE SIGMA-E FACTOR"/>
    <property type="match status" value="1"/>
</dbReference>
<dbReference type="Pfam" id="PF04545">
    <property type="entry name" value="Sigma70_r4"/>
    <property type="match status" value="1"/>
</dbReference>
<evidence type="ECO:0000256" key="4">
    <source>
        <dbReference type="ARBA" id="ARBA00023082"/>
    </source>
</evidence>
<dbReference type="SUPFAM" id="SSF88946">
    <property type="entry name" value="Sigma2 domain of RNA polymerase sigma factors"/>
    <property type="match status" value="1"/>
</dbReference>
<evidence type="ECO:0000313" key="9">
    <source>
        <dbReference type="Proteomes" id="UP001500945"/>
    </source>
</evidence>
<dbReference type="PROSITE" id="PS50943">
    <property type="entry name" value="HTH_CROC1"/>
    <property type="match status" value="1"/>
</dbReference>
<dbReference type="Pfam" id="PF04539">
    <property type="entry name" value="Sigma70_r3"/>
    <property type="match status" value="1"/>
</dbReference>
<dbReference type="Gene3D" id="1.10.10.10">
    <property type="entry name" value="Winged helix-like DNA-binding domain superfamily/Winged helix DNA-binding domain"/>
    <property type="match status" value="2"/>
</dbReference>
<dbReference type="InterPro" id="IPR007627">
    <property type="entry name" value="RNA_pol_sigma70_r2"/>
</dbReference>
<protein>
    <submittedName>
        <fullName evidence="8">SigB/SigF/SigG family RNA polymerase sigma factor</fullName>
    </submittedName>
</protein>
<dbReference type="Gene3D" id="1.20.120.1810">
    <property type="match status" value="1"/>
</dbReference>
<dbReference type="InterPro" id="IPR014284">
    <property type="entry name" value="RNA_pol_sigma-70_dom"/>
</dbReference>
<dbReference type="EMBL" id="BAABGM010000011">
    <property type="protein sequence ID" value="GAA4404471.1"/>
    <property type="molecule type" value="Genomic_DNA"/>
</dbReference>
<keyword evidence="2" id="KW-0749">Sporulation</keyword>
<evidence type="ECO:0000256" key="1">
    <source>
        <dbReference type="ARBA" id="ARBA00007788"/>
    </source>
</evidence>
<dbReference type="Proteomes" id="UP001500945">
    <property type="component" value="Unassembled WGS sequence"/>
</dbReference>
<keyword evidence="6" id="KW-0804">Transcription</keyword>
<dbReference type="InterPro" id="IPR013325">
    <property type="entry name" value="RNA_pol_sigma_r2"/>
</dbReference>
<dbReference type="InterPro" id="IPR013324">
    <property type="entry name" value="RNA_pol_sigma_r3/r4-like"/>
</dbReference>
<dbReference type="InterPro" id="IPR007624">
    <property type="entry name" value="RNA_pol_sigma70_r3"/>
</dbReference>
<dbReference type="PANTHER" id="PTHR30385">
    <property type="entry name" value="SIGMA FACTOR F FLAGELLAR"/>
    <property type="match status" value="1"/>
</dbReference>
<comment type="caution">
    <text evidence="8">The sequence shown here is derived from an EMBL/GenBank/DDBJ whole genome shotgun (WGS) entry which is preliminary data.</text>
</comment>
<keyword evidence="9" id="KW-1185">Reference proteome</keyword>
<reference evidence="9" key="1">
    <citation type="journal article" date="2019" name="Int. J. Syst. Evol. Microbiol.">
        <title>The Global Catalogue of Microorganisms (GCM) 10K type strain sequencing project: providing services to taxonomists for standard genome sequencing and annotation.</title>
        <authorList>
            <consortium name="The Broad Institute Genomics Platform"/>
            <consortium name="The Broad Institute Genome Sequencing Center for Infectious Disease"/>
            <person name="Wu L."/>
            <person name="Ma J."/>
        </authorList>
    </citation>
    <scope>NUCLEOTIDE SEQUENCE [LARGE SCALE GENOMIC DNA]</scope>
    <source>
        <strain evidence="9">JCM 17809</strain>
    </source>
</reference>
<dbReference type="InterPro" id="IPR036388">
    <property type="entry name" value="WH-like_DNA-bd_sf"/>
</dbReference>
<proteinExistence type="inferred from homology"/>
<dbReference type="PRINTS" id="PR00046">
    <property type="entry name" value="SIGMA70FCT"/>
</dbReference>
<evidence type="ECO:0000256" key="2">
    <source>
        <dbReference type="ARBA" id="ARBA00022969"/>
    </source>
</evidence>
<gene>
    <name evidence="8" type="ORF">GCM10023168_17140</name>
</gene>
<organism evidence="8 9">
    <name type="scientific">Fodinibacter luteus</name>
    <dbReference type="NCBI Taxonomy" id="552064"/>
    <lineage>
        <taxon>Bacteria</taxon>
        <taxon>Bacillati</taxon>
        <taxon>Actinomycetota</taxon>
        <taxon>Actinomycetes</taxon>
        <taxon>Micrococcales</taxon>
        <taxon>Intrasporangiaceae</taxon>
        <taxon>Fodinibacter (ex Wang et al. 2009)</taxon>
    </lineage>
</organism>
<dbReference type="CDD" id="cd06171">
    <property type="entry name" value="Sigma70_r4"/>
    <property type="match status" value="1"/>
</dbReference>
<dbReference type="RefSeq" id="WP_345204658.1">
    <property type="nucleotide sequence ID" value="NZ_BAABGM010000011.1"/>
</dbReference>
<evidence type="ECO:0000256" key="5">
    <source>
        <dbReference type="ARBA" id="ARBA00023125"/>
    </source>
</evidence>
<keyword evidence="4" id="KW-0731">Sigma factor</keyword>
<feature type="domain" description="HTH cro/C1-type" evidence="7">
    <location>
        <begin position="228"/>
        <end position="250"/>
    </location>
</feature>
<dbReference type="NCBIfam" id="TIGR02937">
    <property type="entry name" value="sigma70-ECF"/>
    <property type="match status" value="1"/>
</dbReference>
<sequence>MAHTALSPTTDADVALDADLRVDELARELRATEDPQRCRDLRDEIVELMLPLADAIAMRYAGRGIESEDLVQVARTALVKAAIRYRPGAGPGFSAFASPTISGEVKRWFRDQGWSVRPPRRIQELRTRLVAEEERLRHDLGRNPHDGELAAGLEVPVRDVVEARGCSAGYHAVSLDAPTPTGSSLADHLLVSPCHTADLDTRDALRRALAELGERQRLVLFLRFVEELTQREIGERIGVSQMQVSRILRGVLERLRLELAEHPLAVAEPAA</sequence>
<dbReference type="InterPro" id="IPR007630">
    <property type="entry name" value="RNA_pol_sigma70_r4"/>
</dbReference>
<evidence type="ECO:0000259" key="7">
    <source>
        <dbReference type="PROSITE" id="PS50943"/>
    </source>
</evidence>
<dbReference type="Pfam" id="PF04542">
    <property type="entry name" value="Sigma70_r2"/>
    <property type="match status" value="1"/>
</dbReference>
<evidence type="ECO:0000313" key="8">
    <source>
        <dbReference type="EMBL" id="GAA4404471.1"/>
    </source>
</evidence>
<dbReference type="InterPro" id="IPR001387">
    <property type="entry name" value="Cro/C1-type_HTH"/>
</dbReference>
<accession>A0ABP8KD61</accession>
<evidence type="ECO:0000256" key="3">
    <source>
        <dbReference type="ARBA" id="ARBA00023015"/>
    </source>
</evidence>
<dbReference type="SUPFAM" id="SSF88659">
    <property type="entry name" value="Sigma3 and sigma4 domains of RNA polymerase sigma factors"/>
    <property type="match status" value="2"/>
</dbReference>
<evidence type="ECO:0000256" key="6">
    <source>
        <dbReference type="ARBA" id="ARBA00023163"/>
    </source>
</evidence>
<keyword evidence="3" id="KW-0805">Transcription regulation</keyword>
<comment type="similarity">
    <text evidence="1">Belongs to the sigma-70 factor family.</text>
</comment>